<dbReference type="SUPFAM" id="SSF53335">
    <property type="entry name" value="S-adenosyl-L-methionine-dependent methyltransferases"/>
    <property type="match status" value="1"/>
</dbReference>
<name>A0A370GIN6_9BACI</name>
<keyword evidence="1" id="KW-0808">Transferase</keyword>
<proteinExistence type="predicted"/>
<protein>
    <submittedName>
        <fullName evidence="1">Putative SAM-dependent methyltransferase</fullName>
    </submittedName>
</protein>
<dbReference type="EMBL" id="QQAY01000004">
    <property type="protein sequence ID" value="RDI43069.1"/>
    <property type="molecule type" value="Genomic_DNA"/>
</dbReference>
<dbReference type="PANTHER" id="PTHR36112">
    <property type="entry name" value="RIBOSOMAL RNA SMALL SUBUNIT METHYLTRANSFERASE J"/>
    <property type="match status" value="1"/>
</dbReference>
<gene>
    <name evidence="1" type="ORF">DFR59_104120</name>
</gene>
<reference evidence="1 2" key="1">
    <citation type="submission" date="2018-07" db="EMBL/GenBank/DDBJ databases">
        <title>Genomic Encyclopedia of Type Strains, Phase IV (KMG-IV): sequencing the most valuable type-strain genomes for metagenomic binning, comparative biology and taxonomic classification.</title>
        <authorList>
            <person name="Goeker M."/>
        </authorList>
    </citation>
    <scope>NUCLEOTIDE SEQUENCE [LARGE SCALE GENOMIC DNA]</scope>
    <source>
        <strain evidence="1 2">DSM 25281</strain>
    </source>
</reference>
<dbReference type="RefSeq" id="WP_114745545.1">
    <property type="nucleotide sequence ID" value="NZ_QQAY01000004.1"/>
</dbReference>
<keyword evidence="1" id="KW-0489">Methyltransferase</keyword>
<dbReference type="Gene3D" id="3.40.50.150">
    <property type="entry name" value="Vaccinia Virus protein VP39"/>
    <property type="match status" value="1"/>
</dbReference>
<dbReference type="InterPro" id="IPR007536">
    <property type="entry name" value="16SrRNA_methylTrfase_J"/>
</dbReference>
<dbReference type="AlphaFoldDB" id="A0A370GIN6"/>
<dbReference type="InterPro" id="IPR029063">
    <property type="entry name" value="SAM-dependent_MTases_sf"/>
</dbReference>
<accession>A0A370GIN6</accession>
<dbReference type="GO" id="GO:0008990">
    <property type="term" value="F:rRNA (guanine-N2-)-methyltransferase activity"/>
    <property type="evidence" value="ECO:0007669"/>
    <property type="project" value="InterPro"/>
</dbReference>
<dbReference type="PANTHER" id="PTHR36112:SF1">
    <property type="entry name" value="RIBOSOMAL RNA SMALL SUBUNIT METHYLTRANSFERASE J"/>
    <property type="match status" value="1"/>
</dbReference>
<dbReference type="OrthoDB" id="1653798at2"/>
<dbReference type="Pfam" id="PF04445">
    <property type="entry name" value="SAM_MT"/>
    <property type="match status" value="1"/>
</dbReference>
<sequence length="261" mass="29652">MFLTTSERTNENLTDRAKIAAQELGIPYVDRKKETLVSMQERLQDNCIVMGKTRMELYHFKKDSMREVPFFFHPNSANFRVKRLIKGESDPLIEVMELEAGMKVLDCTLGLASDSIVMSFAAGEDGKITGLEGNPYVAYIVAAGLHSWGTGIPELDAAMKRIEVISSTHLEYLKSCEDGSFDIVYLDPMFEESIKESEGINAMRDWAVYTELSDEVVEEAKRVAAKKVVLKEHFRSPLFKKYGFRQIIRKSSKFHFGVLDK</sequence>
<organism evidence="1 2">
    <name type="scientific">Falsibacillus pallidus</name>
    <dbReference type="NCBI Taxonomy" id="493781"/>
    <lineage>
        <taxon>Bacteria</taxon>
        <taxon>Bacillati</taxon>
        <taxon>Bacillota</taxon>
        <taxon>Bacilli</taxon>
        <taxon>Bacillales</taxon>
        <taxon>Bacillaceae</taxon>
        <taxon>Falsibacillus</taxon>
    </lineage>
</organism>
<comment type="caution">
    <text evidence="1">The sequence shown here is derived from an EMBL/GenBank/DDBJ whole genome shotgun (WGS) entry which is preliminary data.</text>
</comment>
<evidence type="ECO:0000313" key="2">
    <source>
        <dbReference type="Proteomes" id="UP000255326"/>
    </source>
</evidence>
<dbReference type="Proteomes" id="UP000255326">
    <property type="component" value="Unassembled WGS sequence"/>
</dbReference>
<evidence type="ECO:0000313" key="1">
    <source>
        <dbReference type="EMBL" id="RDI43069.1"/>
    </source>
</evidence>
<keyword evidence="2" id="KW-1185">Reference proteome</keyword>